<protein>
    <recommendedName>
        <fullName evidence="3">Protein ALP1-like</fullName>
    </recommendedName>
</protein>
<feature type="non-terminal residue" evidence="1">
    <location>
        <position position="77"/>
    </location>
</feature>
<gene>
    <name evidence="1" type="ORF">FWK35_00011049</name>
</gene>
<dbReference type="AlphaFoldDB" id="A0A6G0ZCC7"/>
<reference evidence="1 2" key="1">
    <citation type="submission" date="2019-08" db="EMBL/GenBank/DDBJ databases">
        <title>Whole genome of Aphis craccivora.</title>
        <authorList>
            <person name="Voronova N.V."/>
            <person name="Shulinski R.S."/>
            <person name="Bandarenka Y.V."/>
            <person name="Zhorov D.G."/>
            <person name="Warner D."/>
        </authorList>
    </citation>
    <scope>NUCLEOTIDE SEQUENCE [LARGE SCALE GENOMIC DNA]</scope>
    <source>
        <strain evidence="1">180601</strain>
        <tissue evidence="1">Whole Body</tissue>
    </source>
</reference>
<dbReference type="EMBL" id="VUJU01000812">
    <property type="protein sequence ID" value="KAF0768222.1"/>
    <property type="molecule type" value="Genomic_DNA"/>
</dbReference>
<comment type="caution">
    <text evidence="1">The sequence shown here is derived from an EMBL/GenBank/DDBJ whole genome shotgun (WGS) entry which is preliminary data.</text>
</comment>
<keyword evidence="2" id="KW-1185">Reference proteome</keyword>
<feature type="non-terminal residue" evidence="1">
    <location>
        <position position="1"/>
    </location>
</feature>
<evidence type="ECO:0008006" key="3">
    <source>
        <dbReference type="Google" id="ProtNLM"/>
    </source>
</evidence>
<evidence type="ECO:0000313" key="2">
    <source>
        <dbReference type="Proteomes" id="UP000478052"/>
    </source>
</evidence>
<organism evidence="1 2">
    <name type="scientific">Aphis craccivora</name>
    <name type="common">Cowpea aphid</name>
    <dbReference type="NCBI Taxonomy" id="307492"/>
    <lineage>
        <taxon>Eukaryota</taxon>
        <taxon>Metazoa</taxon>
        <taxon>Ecdysozoa</taxon>
        <taxon>Arthropoda</taxon>
        <taxon>Hexapoda</taxon>
        <taxon>Insecta</taxon>
        <taxon>Pterygota</taxon>
        <taxon>Neoptera</taxon>
        <taxon>Paraneoptera</taxon>
        <taxon>Hemiptera</taxon>
        <taxon>Sternorrhyncha</taxon>
        <taxon>Aphidomorpha</taxon>
        <taxon>Aphidoidea</taxon>
        <taxon>Aphididae</taxon>
        <taxon>Aphidini</taxon>
        <taxon>Aphis</taxon>
        <taxon>Aphis</taxon>
    </lineage>
</organism>
<sequence>ARPTRCFLSRLGMVRSIVDKTMPNKTFLKVLCVAEAAGELDEPTPPKRRYWVHPLNSDREKNKNFSEFYGNIRQHPE</sequence>
<name>A0A6G0ZCC7_APHCR</name>
<dbReference type="Proteomes" id="UP000478052">
    <property type="component" value="Unassembled WGS sequence"/>
</dbReference>
<accession>A0A6G0ZCC7</accession>
<evidence type="ECO:0000313" key="1">
    <source>
        <dbReference type="EMBL" id="KAF0768222.1"/>
    </source>
</evidence>
<proteinExistence type="predicted"/>